<sequence length="284" mass="30678">MDFPSSLRPTLFTTGPLGLSDVPDLSFMCSWRDVLTLPEYQPQNSENGAPDLAKDVVWEPVTPGPLPLLRPAPDPWDPGLTAQDLLFRGGYQYRKQPRVVLDVTEQLSRFLWDHGEIAFAPLGKLMLENFKLEGAGSRTKKKTVISVKTLFKNLGGHQPWGQVSLGLHHAPAAPVLRPRGPYPGQVGGEPLGRAAARGAGSTMGAAASGRGLHRGRAGLGAGQDAAGRAAGLSWWRHPGHAVYPFLLSRRSQWPPLVEELLSAWPKGKVEIWGACSDHSSCPDP</sequence>
<organism evidence="1 2">
    <name type="scientific">Propithecus coquereli</name>
    <name type="common">Coquerel's sifaka</name>
    <name type="synonym">Propithecus verreauxi coquereli</name>
    <dbReference type="NCBI Taxonomy" id="379532"/>
    <lineage>
        <taxon>Eukaryota</taxon>
        <taxon>Metazoa</taxon>
        <taxon>Chordata</taxon>
        <taxon>Craniata</taxon>
        <taxon>Vertebrata</taxon>
        <taxon>Euteleostomi</taxon>
        <taxon>Mammalia</taxon>
        <taxon>Eutheria</taxon>
        <taxon>Euarchontoglires</taxon>
        <taxon>Primates</taxon>
        <taxon>Strepsirrhini</taxon>
        <taxon>Lemuriformes</taxon>
        <taxon>Indriidae</taxon>
        <taxon>Propithecus</taxon>
    </lineage>
</organism>
<keyword evidence="2" id="KW-1185">Reference proteome</keyword>
<proteinExistence type="predicted"/>
<reference evidence="1" key="1">
    <citation type="submission" date="2025-08" db="UniProtKB">
        <authorList>
            <consortium name="Ensembl"/>
        </authorList>
    </citation>
    <scope>IDENTIFICATION</scope>
</reference>
<evidence type="ECO:0000313" key="2">
    <source>
        <dbReference type="Proteomes" id="UP000233160"/>
    </source>
</evidence>
<reference evidence="1" key="2">
    <citation type="submission" date="2025-09" db="UniProtKB">
        <authorList>
            <consortium name="Ensembl"/>
        </authorList>
    </citation>
    <scope>IDENTIFICATION</scope>
</reference>
<dbReference type="GeneTree" id="ENSGT00390000010767"/>
<evidence type="ECO:0008006" key="3">
    <source>
        <dbReference type="Google" id="ProtNLM"/>
    </source>
</evidence>
<accession>A0A2K6FYW2</accession>
<dbReference type="OMA" id="VEIWGAC"/>
<protein>
    <recommendedName>
        <fullName evidence="3">TATA box-binding protein-associated factor RNA polymerase I subunit C</fullName>
    </recommendedName>
</protein>
<name>A0A2K6FYW2_PROCO</name>
<evidence type="ECO:0000313" key="1">
    <source>
        <dbReference type="Ensembl" id="ENSPCOP00000019141.1"/>
    </source>
</evidence>
<dbReference type="STRING" id="379532.ENSPCOP00000019141"/>
<dbReference type="AlphaFoldDB" id="A0A2K6FYW2"/>
<dbReference type="Ensembl" id="ENSPCOT00000029788.1">
    <property type="protein sequence ID" value="ENSPCOP00000019141.1"/>
    <property type="gene ID" value="ENSPCOG00000021503.1"/>
</dbReference>
<dbReference type="Proteomes" id="UP000233160">
    <property type="component" value="Unassembled WGS sequence"/>
</dbReference>